<dbReference type="PANTHER" id="PTHR30290">
    <property type="entry name" value="PERIPLASMIC BINDING COMPONENT OF ABC TRANSPORTER"/>
    <property type="match status" value="1"/>
</dbReference>
<evidence type="ECO:0000313" key="8">
    <source>
        <dbReference type="Proteomes" id="UP001164390"/>
    </source>
</evidence>
<evidence type="ECO:0000256" key="4">
    <source>
        <dbReference type="ARBA" id="ARBA00022729"/>
    </source>
</evidence>
<feature type="domain" description="Solute-binding protein family 5" evidence="6">
    <location>
        <begin position="80"/>
        <end position="438"/>
    </location>
</feature>
<sequence>MKKILALASAGVLAMSLAACGGDDDDSGGAAGGVGEPWTLGTTDVVTALDPAAAYDLGSSTLHYAIYQTLLTIPAGENTPQGDAAESCEYKDPKTFVCTLRDGLKFSNGDELTSSDVKYSFDRNLKIADPNGASTLLASLKDIETPDDKTVQFNLSRPDTTFQFVLTHSSTSIVDEDVFPADEITADADVIGSGPYVMDDYEAGQQASLKKSETYQGANEGKSPLIFVKYYPESSNLKLAVQNDEVQVAWRSLSPTDITDLEGNDSVDVLKGEGSEIRYWTWQLGTPVGKDKAIRQAAAQLIDRDAISERAYEGTVDPLYSPVPPGFPGQVDSFKAKYGEPSVDKAKAILSKAGVKTPVDITLGYTPSHYGPNAVDEATELKSQLNDSGLFNATTKSAEWEQYQNLYKENAYDLFILGWFPDFLDADNYLSPFFVDGGFYANNYTNPEVNKLVASSQATDDSAAREKDFGKIQDIVAEDVPTIPSWVGKNTAVTQPGIEGVQETLDPAFIFRFWMVSYNG</sequence>
<dbReference type="GO" id="GO:1904680">
    <property type="term" value="F:peptide transmembrane transporter activity"/>
    <property type="evidence" value="ECO:0007669"/>
    <property type="project" value="TreeGrafter"/>
</dbReference>
<dbReference type="InterPro" id="IPR030678">
    <property type="entry name" value="Peptide/Ni-bd"/>
</dbReference>
<reference evidence="7" key="1">
    <citation type="submission" date="2022-01" db="EMBL/GenBank/DDBJ databases">
        <title>Nocardioidaceae gen. sp. A5X3R13.</title>
        <authorList>
            <person name="Lopez Marin M.A."/>
            <person name="Uhlik O."/>
        </authorList>
    </citation>
    <scope>NUCLEOTIDE SEQUENCE</scope>
    <source>
        <strain evidence="7">A5X3R13</strain>
    </source>
</reference>
<evidence type="ECO:0000256" key="1">
    <source>
        <dbReference type="ARBA" id="ARBA00004196"/>
    </source>
</evidence>
<keyword evidence="3" id="KW-0813">Transport</keyword>
<dbReference type="PIRSF" id="PIRSF002741">
    <property type="entry name" value="MppA"/>
    <property type="match status" value="1"/>
</dbReference>
<comment type="subcellular location">
    <subcellularLocation>
        <location evidence="1">Cell envelope</location>
    </subcellularLocation>
</comment>
<dbReference type="Gene3D" id="3.10.105.10">
    <property type="entry name" value="Dipeptide-binding Protein, Domain 3"/>
    <property type="match status" value="1"/>
</dbReference>
<proteinExistence type="inferred from homology"/>
<dbReference type="GO" id="GO:0015833">
    <property type="term" value="P:peptide transport"/>
    <property type="evidence" value="ECO:0007669"/>
    <property type="project" value="TreeGrafter"/>
</dbReference>
<dbReference type="Proteomes" id="UP001164390">
    <property type="component" value="Chromosome"/>
</dbReference>
<gene>
    <name evidence="7" type="ORF">L0C25_21315</name>
</gene>
<dbReference type="PANTHER" id="PTHR30290:SF10">
    <property type="entry name" value="PERIPLASMIC OLIGOPEPTIDE-BINDING PROTEIN-RELATED"/>
    <property type="match status" value="1"/>
</dbReference>
<dbReference type="Gene3D" id="3.90.76.10">
    <property type="entry name" value="Dipeptide-binding Protein, Domain 1"/>
    <property type="match status" value="1"/>
</dbReference>
<dbReference type="GO" id="GO:0043190">
    <property type="term" value="C:ATP-binding cassette (ABC) transporter complex"/>
    <property type="evidence" value="ECO:0007669"/>
    <property type="project" value="InterPro"/>
</dbReference>
<keyword evidence="8" id="KW-1185">Reference proteome</keyword>
<evidence type="ECO:0000256" key="3">
    <source>
        <dbReference type="ARBA" id="ARBA00022448"/>
    </source>
</evidence>
<protein>
    <submittedName>
        <fullName evidence="7">ABC transporter substrate-binding protein</fullName>
    </submittedName>
</protein>
<evidence type="ECO:0000259" key="6">
    <source>
        <dbReference type="Pfam" id="PF00496"/>
    </source>
</evidence>
<evidence type="ECO:0000256" key="5">
    <source>
        <dbReference type="SAM" id="SignalP"/>
    </source>
</evidence>
<dbReference type="PROSITE" id="PS51257">
    <property type="entry name" value="PROKAR_LIPOPROTEIN"/>
    <property type="match status" value="1"/>
</dbReference>
<accession>A0AA46TH45</accession>
<keyword evidence="4 5" id="KW-0732">Signal</keyword>
<feature type="chain" id="PRO_5041327652" evidence="5">
    <location>
        <begin position="22"/>
        <end position="520"/>
    </location>
</feature>
<dbReference type="EMBL" id="CP094970">
    <property type="protein sequence ID" value="UYM05030.1"/>
    <property type="molecule type" value="Genomic_DNA"/>
</dbReference>
<dbReference type="InterPro" id="IPR039424">
    <property type="entry name" value="SBP_5"/>
</dbReference>
<dbReference type="GO" id="GO:0030313">
    <property type="term" value="C:cell envelope"/>
    <property type="evidence" value="ECO:0007669"/>
    <property type="project" value="UniProtKB-SubCell"/>
</dbReference>
<evidence type="ECO:0000313" key="7">
    <source>
        <dbReference type="EMBL" id="UYM05030.1"/>
    </source>
</evidence>
<dbReference type="Gene3D" id="3.40.190.10">
    <property type="entry name" value="Periplasmic binding protein-like II"/>
    <property type="match status" value="1"/>
</dbReference>
<dbReference type="AlphaFoldDB" id="A0AA46TH45"/>
<organism evidence="7 8">
    <name type="scientific">Solicola gregarius</name>
    <dbReference type="NCBI Taxonomy" id="2908642"/>
    <lineage>
        <taxon>Bacteria</taxon>
        <taxon>Bacillati</taxon>
        <taxon>Actinomycetota</taxon>
        <taxon>Actinomycetes</taxon>
        <taxon>Propionibacteriales</taxon>
        <taxon>Nocardioidaceae</taxon>
        <taxon>Solicola</taxon>
    </lineage>
</organism>
<dbReference type="Pfam" id="PF00496">
    <property type="entry name" value="SBP_bac_5"/>
    <property type="match status" value="1"/>
</dbReference>
<feature type="signal peptide" evidence="5">
    <location>
        <begin position="1"/>
        <end position="21"/>
    </location>
</feature>
<dbReference type="RefSeq" id="WP_271633795.1">
    <property type="nucleotide sequence ID" value="NZ_CP094970.1"/>
</dbReference>
<dbReference type="InterPro" id="IPR000914">
    <property type="entry name" value="SBP_5_dom"/>
</dbReference>
<dbReference type="GO" id="GO:0042597">
    <property type="term" value="C:periplasmic space"/>
    <property type="evidence" value="ECO:0007669"/>
    <property type="project" value="UniProtKB-ARBA"/>
</dbReference>
<comment type="similarity">
    <text evidence="2">Belongs to the bacterial solute-binding protein 5 family.</text>
</comment>
<evidence type="ECO:0000256" key="2">
    <source>
        <dbReference type="ARBA" id="ARBA00005695"/>
    </source>
</evidence>
<name>A0AA46TH45_9ACTN</name>
<dbReference type="SUPFAM" id="SSF53850">
    <property type="entry name" value="Periplasmic binding protein-like II"/>
    <property type="match status" value="1"/>
</dbReference>
<dbReference type="KEGG" id="sgrg:L0C25_21315"/>